<keyword evidence="2" id="KW-1185">Reference proteome</keyword>
<dbReference type="AlphaFoldDB" id="A0ABD3PK84"/>
<evidence type="ECO:0000313" key="2">
    <source>
        <dbReference type="Proteomes" id="UP001530315"/>
    </source>
</evidence>
<dbReference type="EMBL" id="JALLAZ020000740">
    <property type="protein sequence ID" value="KAL3788147.1"/>
    <property type="molecule type" value="Genomic_DNA"/>
</dbReference>
<sequence>MEAAQSALSTALLTALDIGDDGVVKPSSAPEPLSTILPRLTGSSGSICFVLMDLANDEAHHGKDGGHADVMKCFRLFGTVKEIGVDDAGLAEFYTDHYTYPLFKDDGLVFYNDFFGKKKIKLTTYNPFKLYSGYNAMTQRMKEKKLDGNLKGEGMVQGGVIIFDKNGKARYAYEEETGKELVMEDIIAALKVVHADV</sequence>
<name>A0ABD3PK84_9STRA</name>
<dbReference type="Proteomes" id="UP001530315">
    <property type="component" value="Unassembled WGS sequence"/>
</dbReference>
<organism evidence="1 2">
    <name type="scientific">Stephanodiscus triporus</name>
    <dbReference type="NCBI Taxonomy" id="2934178"/>
    <lineage>
        <taxon>Eukaryota</taxon>
        <taxon>Sar</taxon>
        <taxon>Stramenopiles</taxon>
        <taxon>Ochrophyta</taxon>
        <taxon>Bacillariophyta</taxon>
        <taxon>Coscinodiscophyceae</taxon>
        <taxon>Thalassiosirophycidae</taxon>
        <taxon>Stephanodiscales</taxon>
        <taxon>Stephanodiscaceae</taxon>
        <taxon>Stephanodiscus</taxon>
    </lineage>
</organism>
<comment type="caution">
    <text evidence="1">The sequence shown here is derived from an EMBL/GenBank/DDBJ whole genome shotgun (WGS) entry which is preliminary data.</text>
</comment>
<evidence type="ECO:0000313" key="1">
    <source>
        <dbReference type="EMBL" id="KAL3788147.1"/>
    </source>
</evidence>
<dbReference type="InterPro" id="IPR032801">
    <property type="entry name" value="PXL2A/B/C"/>
</dbReference>
<reference evidence="1 2" key="1">
    <citation type="submission" date="2024-10" db="EMBL/GenBank/DDBJ databases">
        <title>Updated reference genomes for cyclostephanoid diatoms.</title>
        <authorList>
            <person name="Roberts W.R."/>
            <person name="Alverson A.J."/>
        </authorList>
    </citation>
    <scope>NUCLEOTIDE SEQUENCE [LARGE SCALE GENOMIC DNA]</scope>
    <source>
        <strain evidence="1 2">AJA276-08</strain>
    </source>
</reference>
<accession>A0ABD3PK84</accession>
<dbReference type="Pfam" id="PF13911">
    <property type="entry name" value="AhpC-TSA_2"/>
    <property type="match status" value="1"/>
</dbReference>
<protein>
    <recommendedName>
        <fullName evidence="3">Peroxiredoxin-like 2A</fullName>
    </recommendedName>
</protein>
<gene>
    <name evidence="1" type="ORF">ACHAW5_006595</name>
</gene>
<proteinExistence type="predicted"/>
<evidence type="ECO:0008006" key="3">
    <source>
        <dbReference type="Google" id="ProtNLM"/>
    </source>
</evidence>